<evidence type="ECO:0000256" key="11">
    <source>
        <dbReference type="RuleBase" id="RU365094"/>
    </source>
</evidence>
<name>A0A091BB33_9GAMM</name>
<organism evidence="13 14">
    <name type="scientific">Arenimonas composti TR7-09 = DSM 18010</name>
    <dbReference type="NCBI Taxonomy" id="1121013"/>
    <lineage>
        <taxon>Bacteria</taxon>
        <taxon>Pseudomonadati</taxon>
        <taxon>Pseudomonadota</taxon>
        <taxon>Gammaproteobacteria</taxon>
        <taxon>Lysobacterales</taxon>
        <taxon>Lysobacteraceae</taxon>
        <taxon>Arenimonas</taxon>
    </lineage>
</organism>
<evidence type="ECO:0000256" key="4">
    <source>
        <dbReference type="ARBA" id="ARBA00020019"/>
    </source>
</evidence>
<evidence type="ECO:0000256" key="5">
    <source>
        <dbReference type="ARBA" id="ARBA00022475"/>
    </source>
</evidence>
<dbReference type="InterPro" id="IPR003439">
    <property type="entry name" value="ABC_transporter-like_ATP-bd"/>
</dbReference>
<dbReference type="STRING" id="1121013.GCA_000426365_02262"/>
<dbReference type="Gene3D" id="3.40.50.300">
    <property type="entry name" value="P-loop containing nucleotide triphosphate hydrolases"/>
    <property type="match status" value="1"/>
</dbReference>
<dbReference type="AlphaFoldDB" id="A0A091BB33"/>
<evidence type="ECO:0000256" key="2">
    <source>
        <dbReference type="ARBA" id="ARBA00004202"/>
    </source>
</evidence>
<dbReference type="OrthoDB" id="6018246at2"/>
<dbReference type="SUPFAM" id="SSF52540">
    <property type="entry name" value="P-loop containing nucleoside triphosphate hydrolases"/>
    <property type="match status" value="1"/>
</dbReference>
<gene>
    <name evidence="11" type="primary">ftsE</name>
    <name evidence="13" type="ORF">P873_08475</name>
</gene>
<evidence type="ECO:0000256" key="1">
    <source>
        <dbReference type="ARBA" id="ARBA00002579"/>
    </source>
</evidence>
<dbReference type="PANTHER" id="PTHR24220:SF470">
    <property type="entry name" value="CELL DIVISION ATP-BINDING PROTEIN FTSE"/>
    <property type="match status" value="1"/>
</dbReference>
<keyword evidence="7 11" id="KW-0547">Nucleotide-binding</keyword>
<evidence type="ECO:0000256" key="10">
    <source>
        <dbReference type="ARBA" id="ARBA00023306"/>
    </source>
</evidence>
<protein>
    <recommendedName>
        <fullName evidence="4 11">Cell division ATP-binding protein FtsE</fullName>
    </recommendedName>
</protein>
<comment type="subunit">
    <text evidence="11">Homodimer. Forms a membrane-associated complex with FtsX.</text>
</comment>
<comment type="similarity">
    <text evidence="3 11">Belongs to the ABC transporter superfamily.</text>
</comment>
<dbReference type="GO" id="GO:0022857">
    <property type="term" value="F:transmembrane transporter activity"/>
    <property type="evidence" value="ECO:0007669"/>
    <property type="project" value="TreeGrafter"/>
</dbReference>
<comment type="function">
    <text evidence="1">Part of the ABC transporter FtsEX involved in cellular division. Important for assembly or stability of the septal ring.</text>
</comment>
<dbReference type="GO" id="GO:0005886">
    <property type="term" value="C:plasma membrane"/>
    <property type="evidence" value="ECO:0007669"/>
    <property type="project" value="UniProtKB-SubCell"/>
</dbReference>
<evidence type="ECO:0000256" key="9">
    <source>
        <dbReference type="ARBA" id="ARBA00023136"/>
    </source>
</evidence>
<dbReference type="PROSITE" id="PS50893">
    <property type="entry name" value="ABC_TRANSPORTER_2"/>
    <property type="match status" value="1"/>
</dbReference>
<evidence type="ECO:0000256" key="3">
    <source>
        <dbReference type="ARBA" id="ARBA00005417"/>
    </source>
</evidence>
<evidence type="ECO:0000256" key="8">
    <source>
        <dbReference type="ARBA" id="ARBA00022840"/>
    </source>
</evidence>
<keyword evidence="9 11" id="KW-0472">Membrane</keyword>
<dbReference type="GO" id="GO:0051301">
    <property type="term" value="P:cell division"/>
    <property type="evidence" value="ECO:0007669"/>
    <property type="project" value="UniProtKB-UniRule"/>
</dbReference>
<accession>A0A091BB33</accession>
<dbReference type="NCBIfam" id="TIGR02673">
    <property type="entry name" value="FtsE"/>
    <property type="match status" value="1"/>
</dbReference>
<reference evidence="13 14" key="1">
    <citation type="submission" date="2013-09" db="EMBL/GenBank/DDBJ databases">
        <title>Genome sequencing of Arenimonas composti.</title>
        <authorList>
            <person name="Chen F."/>
            <person name="Wang G."/>
        </authorList>
    </citation>
    <scope>NUCLEOTIDE SEQUENCE [LARGE SCALE GENOMIC DNA]</scope>
    <source>
        <strain evidence="13 14">TR7-09</strain>
    </source>
</reference>
<dbReference type="RefSeq" id="WP_026817233.1">
    <property type="nucleotide sequence ID" value="NZ_AUFF01000007.1"/>
</dbReference>
<feature type="domain" description="ABC transporter" evidence="12">
    <location>
        <begin position="4"/>
        <end position="228"/>
    </location>
</feature>
<dbReference type="FunFam" id="3.40.50.300:FF:000056">
    <property type="entry name" value="Cell division ATP-binding protein FtsE"/>
    <property type="match status" value="1"/>
</dbReference>
<dbReference type="SMART" id="SM00382">
    <property type="entry name" value="AAA"/>
    <property type="match status" value="1"/>
</dbReference>
<dbReference type="GO" id="GO:0016887">
    <property type="term" value="F:ATP hydrolysis activity"/>
    <property type="evidence" value="ECO:0007669"/>
    <property type="project" value="InterPro"/>
</dbReference>
<keyword evidence="8 11" id="KW-0067">ATP-binding</keyword>
<dbReference type="GO" id="GO:0005524">
    <property type="term" value="F:ATP binding"/>
    <property type="evidence" value="ECO:0007669"/>
    <property type="project" value="UniProtKB-UniRule"/>
</dbReference>
<dbReference type="Pfam" id="PF00005">
    <property type="entry name" value="ABC_tran"/>
    <property type="match status" value="1"/>
</dbReference>
<dbReference type="Proteomes" id="UP000029391">
    <property type="component" value="Unassembled WGS sequence"/>
</dbReference>
<sequence>MSLLRFDNVSKTWPGVAAGLSDVSFRVEDGEMLFVTGHSGAGKSTLLRLVHLSERPSRGTVLFEERNLAKVRGSKVPLHRRQVGVVFQDHRLLTDRTVFDNVALPLLIAGTPAAEVGKRVRHVLDQVGLGDRGKALPLQLSTGEQQRVGIARAIVAQPKLLVADEPTGNLDPQLAAEIMQLFASLPALGTTVMIASHDLALVKRMRRRVLVLDHGRLVDDIAPEDLAA</sequence>
<comment type="subcellular location">
    <subcellularLocation>
        <location evidence="11">Cell inner membrane</location>
        <topology evidence="11">Peripheral membrane protein</topology>
        <orientation evidence="11">Cytoplasmic side</orientation>
    </subcellularLocation>
    <subcellularLocation>
        <location evidence="2">Cell membrane</location>
        <topology evidence="2">Peripheral membrane protein</topology>
    </subcellularLocation>
</comment>
<dbReference type="InterPro" id="IPR015854">
    <property type="entry name" value="ABC_transpr_LolD-like"/>
</dbReference>
<comment type="caution">
    <text evidence="13">The sequence shown here is derived from an EMBL/GenBank/DDBJ whole genome shotgun (WGS) entry which is preliminary data.</text>
</comment>
<evidence type="ECO:0000313" key="14">
    <source>
        <dbReference type="Proteomes" id="UP000029391"/>
    </source>
</evidence>
<dbReference type="eggNOG" id="COG2884">
    <property type="taxonomic scope" value="Bacteria"/>
</dbReference>
<proteinExistence type="inferred from homology"/>
<dbReference type="PANTHER" id="PTHR24220">
    <property type="entry name" value="IMPORT ATP-BINDING PROTEIN"/>
    <property type="match status" value="1"/>
</dbReference>
<keyword evidence="5 11" id="KW-1003">Cell membrane</keyword>
<evidence type="ECO:0000313" key="13">
    <source>
        <dbReference type="EMBL" id="KFN49868.1"/>
    </source>
</evidence>
<dbReference type="InterPro" id="IPR027417">
    <property type="entry name" value="P-loop_NTPase"/>
</dbReference>
<evidence type="ECO:0000256" key="6">
    <source>
        <dbReference type="ARBA" id="ARBA00022618"/>
    </source>
</evidence>
<keyword evidence="10 11" id="KW-0131">Cell cycle</keyword>
<dbReference type="InterPro" id="IPR003593">
    <property type="entry name" value="AAA+_ATPase"/>
</dbReference>
<dbReference type="InterPro" id="IPR005286">
    <property type="entry name" value="Cell_div_FtsE"/>
</dbReference>
<evidence type="ECO:0000256" key="7">
    <source>
        <dbReference type="ARBA" id="ARBA00022741"/>
    </source>
</evidence>
<dbReference type="EMBL" id="AWXU01000027">
    <property type="protein sequence ID" value="KFN49868.1"/>
    <property type="molecule type" value="Genomic_DNA"/>
</dbReference>
<evidence type="ECO:0000259" key="12">
    <source>
        <dbReference type="PROSITE" id="PS50893"/>
    </source>
</evidence>
<keyword evidence="6 11" id="KW-0132">Cell division</keyword>
<keyword evidence="14" id="KW-1185">Reference proteome</keyword>